<name>A0A316F2B6_9ACTN</name>
<dbReference type="Proteomes" id="UP000245697">
    <property type="component" value="Unassembled WGS sequence"/>
</dbReference>
<dbReference type="EMBL" id="QGGR01000041">
    <property type="protein sequence ID" value="PWK30078.1"/>
    <property type="molecule type" value="Genomic_DNA"/>
</dbReference>
<dbReference type="OrthoDB" id="3298553at2"/>
<feature type="region of interest" description="Disordered" evidence="1">
    <location>
        <begin position="56"/>
        <end position="87"/>
    </location>
</feature>
<accession>A0A316F2B6</accession>
<gene>
    <name evidence="2" type="ORF">BC793_14157</name>
</gene>
<evidence type="ECO:0000313" key="3">
    <source>
        <dbReference type="Proteomes" id="UP000245697"/>
    </source>
</evidence>
<organism evidence="2 3">
    <name type="scientific">Actinoplanes xinjiangensis</name>
    <dbReference type="NCBI Taxonomy" id="512350"/>
    <lineage>
        <taxon>Bacteria</taxon>
        <taxon>Bacillati</taxon>
        <taxon>Actinomycetota</taxon>
        <taxon>Actinomycetes</taxon>
        <taxon>Micromonosporales</taxon>
        <taxon>Micromonosporaceae</taxon>
        <taxon>Actinoplanes</taxon>
    </lineage>
</organism>
<evidence type="ECO:0000256" key="1">
    <source>
        <dbReference type="SAM" id="MobiDB-lite"/>
    </source>
</evidence>
<comment type="caution">
    <text evidence="2">The sequence shown here is derived from an EMBL/GenBank/DDBJ whole genome shotgun (WGS) entry which is preliminary data.</text>
</comment>
<protein>
    <submittedName>
        <fullName evidence="2">Uncharacterized protein</fullName>
    </submittedName>
</protein>
<sequence length="99" mass="10826">MIHDRPGLPRFDATLTTANVHERAEQVAVPDFDWMSTPVLAFVDALLHIDMNAPPPRRHHHFPPPTAVPHPAGAPTTPPFDTAAHSGGHLLAGLTRMHR</sequence>
<dbReference type="RefSeq" id="WP_109602768.1">
    <property type="nucleotide sequence ID" value="NZ_BONA01000101.1"/>
</dbReference>
<keyword evidence="3" id="KW-1185">Reference proteome</keyword>
<evidence type="ECO:0000313" key="2">
    <source>
        <dbReference type="EMBL" id="PWK30078.1"/>
    </source>
</evidence>
<reference evidence="2 3" key="1">
    <citation type="submission" date="2018-05" db="EMBL/GenBank/DDBJ databases">
        <title>Genomic Encyclopedia of Archaeal and Bacterial Type Strains, Phase II (KMG-II): from individual species to whole genera.</title>
        <authorList>
            <person name="Goeker M."/>
        </authorList>
    </citation>
    <scope>NUCLEOTIDE SEQUENCE [LARGE SCALE GENOMIC DNA]</scope>
    <source>
        <strain evidence="2 3">DSM 45184</strain>
    </source>
</reference>
<dbReference type="AlphaFoldDB" id="A0A316F2B6"/>
<proteinExistence type="predicted"/>